<dbReference type="OrthoDB" id="1451463at2"/>
<sequence>MESKFINLKKILPVGALLLVSCFYGQVRIANSATNQAAINSSAFIDASSNTTFNQSPTVGKGLLYPRTDLTVFNGFSGVPVGTPNSYPYNYDGFMVFNTAASGTAGVGATEGTLCRGFWYYDNPSTNLTGGTWKPLRPDVCSPTTPPVITGLTCSGATDAGTLTEGIAASGVSSQIPYTGGNGGSYSAQSISSTGVTGLTATLVAGTLANGNGTLTYNITGTPSSSGTASFAISIGGQSCTFTRTVVGSGGGGPVITSLSCSAAVNTGTLTEGIAASSVSSLIPYTGGNGVSFPASTVIPSTGVTGLFAQIQADTLLNGDGNLNIHIVGTPTGSGVASFTITFGGQTCTLTRIVESGYTVVMCGSSQAWYRFNMGANATLDVDVPSQDIVGGYYQWGRRAHVADAYNLGAISGWNTSDSIPDNSWNLGTEGSPIKDELNDPCPTGYRVPTATEFQTLLSNNVESRIGTWSSGVDDFTNFSAAVVFTCPSTGKKITFPAAGYRATHEHPGIEGRVVGLGSAAMYFTSSPFNAYAYSLFQPTGSTSSNIFHALFRSNASPIRCISE</sequence>
<evidence type="ECO:0000313" key="1">
    <source>
        <dbReference type="EMBL" id="RNA61549.1"/>
    </source>
</evidence>
<evidence type="ECO:0008006" key="3">
    <source>
        <dbReference type="Google" id="ProtNLM"/>
    </source>
</evidence>
<comment type="caution">
    <text evidence="1">The sequence shown here is derived from an EMBL/GenBank/DDBJ whole genome shotgun (WGS) entry which is preliminary data.</text>
</comment>
<gene>
    <name evidence="1" type="ORF">D1631_06195</name>
</gene>
<organism evidence="1 2">
    <name type="scientific">Chryseobacterium nematophagum</name>
    <dbReference type="NCBI Taxonomy" id="2305228"/>
    <lineage>
        <taxon>Bacteria</taxon>
        <taxon>Pseudomonadati</taxon>
        <taxon>Bacteroidota</taxon>
        <taxon>Flavobacteriia</taxon>
        <taxon>Flavobacteriales</taxon>
        <taxon>Weeksellaceae</taxon>
        <taxon>Chryseobacterium group</taxon>
        <taxon>Chryseobacterium</taxon>
    </lineage>
</organism>
<reference evidence="1 2" key="1">
    <citation type="submission" date="2018-08" db="EMBL/GenBank/DDBJ databases">
        <title>Chryseobacterium nematophagum: a novel matrix digesting pathogen of nematodes.</title>
        <authorList>
            <person name="Page A."/>
            <person name="Roberts M."/>
            <person name="Felix M.-A."/>
            <person name="Weir W."/>
        </authorList>
    </citation>
    <scope>NUCLEOTIDE SEQUENCE [LARGE SCALE GENOMIC DNA]</scope>
    <source>
        <strain evidence="1 2">JUb129</strain>
    </source>
</reference>
<dbReference type="EMBL" id="QWIU01000002">
    <property type="protein sequence ID" value="RNA61549.1"/>
    <property type="molecule type" value="Genomic_DNA"/>
</dbReference>
<dbReference type="PROSITE" id="PS51257">
    <property type="entry name" value="PROKAR_LIPOPROTEIN"/>
    <property type="match status" value="1"/>
</dbReference>
<dbReference type="Proteomes" id="UP000278775">
    <property type="component" value="Unassembled WGS sequence"/>
</dbReference>
<name>A0A3M7TFY7_9FLAO</name>
<proteinExistence type="predicted"/>
<evidence type="ECO:0000313" key="2">
    <source>
        <dbReference type="Proteomes" id="UP000278775"/>
    </source>
</evidence>
<accession>A0A3M7TFY7</accession>
<dbReference type="AlphaFoldDB" id="A0A3M7TFY7"/>
<protein>
    <recommendedName>
        <fullName evidence="3">Fibrobacter succinogenes major paralogous domain-containing protein</fullName>
    </recommendedName>
</protein>
<dbReference type="RefSeq" id="WP_122635690.1">
    <property type="nucleotide sequence ID" value="NZ_QWIU01000002.1"/>
</dbReference>